<proteinExistence type="predicted"/>
<name>A0AC61L0M0_9EURY</name>
<reference evidence="1" key="1">
    <citation type="submission" date="2018-01" db="EMBL/GenBank/DDBJ databases">
        <authorList>
            <person name="Krukenberg V."/>
        </authorList>
    </citation>
    <scope>NUCLEOTIDE SEQUENCE</scope>
    <source>
        <strain evidence="1">E20ANME2</strain>
    </source>
</reference>
<evidence type="ECO:0000313" key="2">
    <source>
        <dbReference type="Proteomes" id="UP000248329"/>
    </source>
</evidence>
<dbReference type="EMBL" id="PQXF01000029">
    <property type="protein sequence ID" value="PXF59039.1"/>
    <property type="molecule type" value="Genomic_DNA"/>
</dbReference>
<keyword evidence="1" id="KW-0132">Cell division</keyword>
<protein>
    <submittedName>
        <fullName evidence="1">Cell division control protein Cdc6</fullName>
    </submittedName>
</protein>
<sequence>MKKTPIADAINDLLESRPIFKNRDVLRSTYVPDYLPHRDNEVNALLKILIVALRGDTPSNILIYGKTGTGKTAVTTYVGKEIEKAGDERGIPCEVLYNNCGVIDTQYRLLAELARHFGKRIPMTGWPTDQVFAEFKSAIDSRKRVVVIILDEVDKLIKKGDDVLYNLSRINSMLENAKISLIGISNDLKFTEFLDPRVRSSLGEEELIFPPYNADQLADVLQQRAAMAFRSDVIDGDVISLCAALAARENGDARRALDLLRISAELAERERVQGVQEMHVRRAQSKIEFDRVAEVIKTLPTQSKLVLYSIMVLDKAPELIRRSGRRIMSTGEVYLIYKRMCGMIDIDVLTQRRITELISELDMLGIVNAIVVNRGRYGVTKEITLDTPQDNIYHVLNDDHRLQSLMDMRPDSIQMQLG</sequence>
<gene>
    <name evidence="1" type="ORF">C4B59_12185</name>
</gene>
<evidence type="ECO:0000313" key="1">
    <source>
        <dbReference type="EMBL" id="PXF59039.1"/>
    </source>
</evidence>
<comment type="caution">
    <text evidence="1">The sequence shown here is derived from an EMBL/GenBank/DDBJ whole genome shotgun (WGS) entry which is preliminary data.</text>
</comment>
<accession>A0AC61L0M0</accession>
<organism evidence="1 2">
    <name type="scientific">Candidatus Methanogaster sp</name>
    <dbReference type="NCBI Taxonomy" id="3386292"/>
    <lineage>
        <taxon>Archaea</taxon>
        <taxon>Methanobacteriati</taxon>
        <taxon>Methanobacteriota</taxon>
        <taxon>Stenosarchaea group</taxon>
        <taxon>Methanomicrobia</taxon>
        <taxon>Methanosarcinales</taxon>
        <taxon>ANME-2 cluster</taxon>
        <taxon>Candidatus Methanogasteraceae</taxon>
        <taxon>Candidatus Methanogaster</taxon>
    </lineage>
</organism>
<dbReference type="Proteomes" id="UP000248329">
    <property type="component" value="Unassembled WGS sequence"/>
</dbReference>
<keyword evidence="1" id="KW-0131">Cell cycle</keyword>